<evidence type="ECO:0000256" key="8">
    <source>
        <dbReference type="ARBA" id="ARBA00022989"/>
    </source>
</evidence>
<dbReference type="SMART" id="SM00382">
    <property type="entry name" value="AAA"/>
    <property type="match status" value="3"/>
</dbReference>
<organism evidence="13 14">
    <name type="scientific">Adineta steineri</name>
    <dbReference type="NCBI Taxonomy" id="433720"/>
    <lineage>
        <taxon>Eukaryota</taxon>
        <taxon>Metazoa</taxon>
        <taxon>Spiralia</taxon>
        <taxon>Gnathifera</taxon>
        <taxon>Rotifera</taxon>
        <taxon>Eurotatoria</taxon>
        <taxon>Bdelloidea</taxon>
        <taxon>Adinetida</taxon>
        <taxon>Adinetidae</taxon>
        <taxon>Adineta</taxon>
    </lineage>
</organism>
<feature type="transmembrane region" description="Helical" evidence="10">
    <location>
        <begin position="211"/>
        <end position="233"/>
    </location>
</feature>
<feature type="transmembrane region" description="Helical" evidence="10">
    <location>
        <begin position="1470"/>
        <end position="1494"/>
    </location>
</feature>
<dbReference type="InterPro" id="IPR036640">
    <property type="entry name" value="ABC1_TM_sf"/>
</dbReference>
<dbReference type="InterPro" id="IPR017871">
    <property type="entry name" value="ABC_transporter-like_CS"/>
</dbReference>
<keyword evidence="7" id="KW-0067">ATP-binding</keyword>
<keyword evidence="3" id="KW-0813">Transport</keyword>
<dbReference type="CDD" id="cd03244">
    <property type="entry name" value="ABCC_MRP_domain2"/>
    <property type="match status" value="1"/>
</dbReference>
<evidence type="ECO:0000256" key="7">
    <source>
        <dbReference type="ARBA" id="ARBA00022840"/>
    </source>
</evidence>
<evidence type="ECO:0000256" key="9">
    <source>
        <dbReference type="ARBA" id="ARBA00023136"/>
    </source>
</evidence>
<dbReference type="Gene3D" id="3.40.50.300">
    <property type="entry name" value="P-loop containing nucleotide triphosphate hydrolases"/>
    <property type="match status" value="3"/>
</dbReference>
<feature type="transmembrane region" description="Helical" evidence="10">
    <location>
        <begin position="1340"/>
        <end position="1359"/>
    </location>
</feature>
<dbReference type="InterPro" id="IPR003593">
    <property type="entry name" value="AAA+_ATPase"/>
</dbReference>
<dbReference type="CDD" id="cd03250">
    <property type="entry name" value="ABCC_MRP_domain1"/>
    <property type="match status" value="2"/>
</dbReference>
<comment type="caution">
    <text evidence="13">The sequence shown here is derived from an EMBL/GenBank/DDBJ whole genome shotgun (WGS) entry which is preliminary data.</text>
</comment>
<feature type="transmembrane region" description="Helical" evidence="10">
    <location>
        <begin position="1379"/>
        <end position="1407"/>
    </location>
</feature>
<dbReference type="InterPro" id="IPR050173">
    <property type="entry name" value="ABC_transporter_C-like"/>
</dbReference>
<evidence type="ECO:0000256" key="6">
    <source>
        <dbReference type="ARBA" id="ARBA00022741"/>
    </source>
</evidence>
<evidence type="ECO:0000256" key="1">
    <source>
        <dbReference type="ARBA" id="ARBA00004128"/>
    </source>
</evidence>
<dbReference type="Proteomes" id="UP000663860">
    <property type="component" value="Unassembled WGS sequence"/>
</dbReference>
<dbReference type="EMBL" id="CAJNOE010000201">
    <property type="protein sequence ID" value="CAF1041699.1"/>
    <property type="molecule type" value="Genomic_DNA"/>
</dbReference>
<dbReference type="InterPro" id="IPR011527">
    <property type="entry name" value="ABC1_TM_dom"/>
</dbReference>
<evidence type="ECO:0000313" key="13">
    <source>
        <dbReference type="EMBL" id="CAF1041699.1"/>
    </source>
</evidence>
<feature type="domain" description="ABC transporter" evidence="11">
    <location>
        <begin position="1069"/>
        <end position="1293"/>
    </location>
</feature>
<dbReference type="PANTHER" id="PTHR24223">
    <property type="entry name" value="ATP-BINDING CASSETTE SUB-FAMILY C"/>
    <property type="match status" value="1"/>
</dbReference>
<dbReference type="FunFam" id="3.40.50.300:FF:000163">
    <property type="entry name" value="Multidrug resistance-associated protein member 4"/>
    <property type="match status" value="1"/>
</dbReference>
<feature type="domain" description="ABC transmembrane type-1" evidence="12">
    <location>
        <begin position="756"/>
        <end position="1035"/>
    </location>
</feature>
<dbReference type="Pfam" id="PF00664">
    <property type="entry name" value="ABC_membrane"/>
    <property type="match status" value="3"/>
</dbReference>
<comment type="similarity">
    <text evidence="2">Belongs to the ABC transporter superfamily. ABCC family. Conjugate transporter (TC 3.A.1.208) subfamily.</text>
</comment>
<feature type="domain" description="ABC transmembrane type-1" evidence="12">
    <location>
        <begin position="1340"/>
        <end position="1621"/>
    </location>
</feature>
<comment type="subcellular location">
    <subcellularLocation>
        <location evidence="1">Vacuole membrane</location>
        <topology evidence="1">Multi-pass membrane protein</topology>
    </subcellularLocation>
</comment>
<dbReference type="PROSITE" id="PS50929">
    <property type="entry name" value="ABC_TM1F"/>
    <property type="match status" value="3"/>
</dbReference>
<keyword evidence="5 10" id="KW-0812">Transmembrane</keyword>
<dbReference type="PANTHER" id="PTHR24223:SF456">
    <property type="entry name" value="MULTIDRUG RESISTANCE-ASSOCIATED PROTEIN LETHAL(2)03659"/>
    <property type="match status" value="1"/>
</dbReference>
<dbReference type="PROSITE" id="PS00211">
    <property type="entry name" value="ABC_TRANSPORTER_1"/>
    <property type="match status" value="3"/>
</dbReference>
<evidence type="ECO:0000256" key="5">
    <source>
        <dbReference type="ARBA" id="ARBA00022692"/>
    </source>
</evidence>
<name>A0A814JST2_9BILA</name>
<feature type="transmembrane region" description="Helical" evidence="10">
    <location>
        <begin position="746"/>
        <end position="765"/>
    </location>
</feature>
<feature type="transmembrane region" description="Helical" evidence="10">
    <location>
        <begin position="683"/>
        <end position="702"/>
    </location>
</feature>
<dbReference type="CDD" id="cd18579">
    <property type="entry name" value="ABC_6TM_ABCC_D1"/>
    <property type="match status" value="2"/>
</dbReference>
<dbReference type="SUPFAM" id="SSF52540">
    <property type="entry name" value="P-loop containing nucleoside triphosphate hydrolases"/>
    <property type="match status" value="3"/>
</dbReference>
<accession>A0A814JST2</accession>
<feature type="transmembrane region" description="Helical" evidence="10">
    <location>
        <begin position="896"/>
        <end position="912"/>
    </location>
</feature>
<evidence type="ECO:0000256" key="3">
    <source>
        <dbReference type="ARBA" id="ARBA00022448"/>
    </source>
</evidence>
<dbReference type="GO" id="GO:0000323">
    <property type="term" value="C:lytic vacuole"/>
    <property type="evidence" value="ECO:0007669"/>
    <property type="project" value="UniProtKB-ARBA"/>
</dbReference>
<feature type="transmembrane region" description="Helical" evidence="10">
    <location>
        <begin position="722"/>
        <end position="740"/>
    </location>
</feature>
<feature type="transmembrane region" description="Helical" evidence="10">
    <location>
        <begin position="976"/>
        <end position="1000"/>
    </location>
</feature>
<evidence type="ECO:0000259" key="11">
    <source>
        <dbReference type="PROSITE" id="PS50893"/>
    </source>
</evidence>
<dbReference type="InterPro" id="IPR044746">
    <property type="entry name" value="ABCC_6TM_D1"/>
</dbReference>
<feature type="transmembrane region" description="Helical" evidence="10">
    <location>
        <begin position="133"/>
        <end position="152"/>
    </location>
</feature>
<dbReference type="InterPro" id="IPR044726">
    <property type="entry name" value="ABCC_6TM_D2"/>
</dbReference>
<dbReference type="FunFam" id="3.40.50.300:FF:000997">
    <property type="entry name" value="Multidrug resistance-associated protein 1"/>
    <property type="match status" value="2"/>
</dbReference>
<keyword evidence="8 10" id="KW-1133">Transmembrane helix</keyword>
<feature type="domain" description="ABC transmembrane type-1" evidence="12">
    <location>
        <begin position="99"/>
        <end position="367"/>
    </location>
</feature>
<dbReference type="InterPro" id="IPR003439">
    <property type="entry name" value="ABC_transporter-like_ATP-bd"/>
</dbReference>
<feature type="transmembrane region" description="Helical" evidence="10">
    <location>
        <begin position="1594"/>
        <end position="1613"/>
    </location>
</feature>
<dbReference type="SUPFAM" id="SSF90123">
    <property type="entry name" value="ABC transporter transmembrane region"/>
    <property type="match status" value="3"/>
</dbReference>
<dbReference type="GO" id="GO:0005524">
    <property type="term" value="F:ATP binding"/>
    <property type="evidence" value="ECO:0007669"/>
    <property type="project" value="UniProtKB-KW"/>
</dbReference>
<dbReference type="InterPro" id="IPR027417">
    <property type="entry name" value="P-loop_NTPase"/>
</dbReference>
<feature type="transmembrane region" description="Helical" evidence="10">
    <location>
        <begin position="319"/>
        <end position="343"/>
    </location>
</feature>
<dbReference type="GO" id="GO:0016887">
    <property type="term" value="F:ATP hydrolysis activity"/>
    <property type="evidence" value="ECO:0007669"/>
    <property type="project" value="InterPro"/>
</dbReference>
<sequence length="1888" mass="212880">MSFPSSKVSPSTERQQRQSSRLHYAESSWTRWIQIPLFLWVTPILSLANKRTLVDDDFNDLSMKDQCSIILNRVNQYSSKWPGTWNVFNRIFFKDFLSSMLFVLPLSISRIAQPLLIRQIILYIKDESGLPAYSGYLYSIALCIAVIVQASGQRQIIFRNTRVGMRISNALSSTIYKHLLTINTAALHKTTAAQTINLVANDANKFAELSMFMHVLLTVPLEAFSTFGLVWWTIGLPTLFGYAVLLLLIPIQFMFSKKFGRYRKATMACTDKRVQAINELVNGCQIIKMYNWEKAMEQRVLETRQQELSNVRKASSLRAFNVAMSFMSIPLVSLATFGGMWLMDQRLSPENIFSTLSFFTMVRAPLTVTMPGSIEKLSEARVSARRIDQFMQLDVLMNKCEKVKNENEEHAIIMENASFSWKDTPSLFSLNVKIRNGNLIGVKGSIGAGKSTLLAAILGEINLVSGKLQVHAQSISYAPQSAWIFADTLRANILLGKPVDEERYNNVIKACCLDIDLQNFGEVGDLLMIGDKGVNLSGGQKARISLARALYADADLYLLDDPLAAVDPKVAKSIFDQCIGPYSLLRGKTRILVTHQTHLLIETDQMFYLDNGHIEELHIEQQTTIKPSNEKSEADVSDIKETDWKLDPSAADMNSIVKNETSVSGSIKWNIWLKLFTAPPSRWFGFLLMIILMFGNEALYDFTNRWLAVWSGKDENEQRSSFYAYIYLGGVLCTFIVTLIRAAYIIYIMLCDFLSSMLFVLPLSISRIAQPLLIRQIILYIKDESGLPAYSGYLYSSALCIAVIVQASGQRQIIFRNTRVGMRISNALSSTIYKHLLTINTAALHKTTAAQTINLVANDANKFAEFSIFMHSLLTVPLEVFSTFGLVWWTIGLPTLFGYAVLLLLIPIQFMFSKKFGRYRKATMACTDKRVQTINELVNGCQIIKMYNWEKAMEQRILETRQQELSNVRKASSLRAFNVAMSFMSIPLVSLATFGGMWLMGQRLSPENIFSTLSFFTMVRAPLTVAMPGFIEKLSEARVSARRIDQFMQLDVLMNQCEKVKNENEEHAIIMENASFSWKDTPSLFSLNLKIRNGNLIGVKGSIGAGKSTLLAAILGEINLVSGKLQVHAQSISYAPQSAWIFADTLRANILLGKPIDEERYNNVIKACCLDIDLQNFGEVGDLLMIGDKGVNLSGGQKARISLARALYADADLYLLDDPLAAVDPKVAKSIFDQCIGPYSLLRGKTRILVTHQTHLLIETDQMFYLNNGHIEELHIEQQTTMEPSNEKSEADVSDTKETDWKLDPSAADMNSIVKNETSVSGSIKWNIWLKLFTAPPLRWFGFLLMIILMFGNEALYDFTNRWLAVWSGKDENEQRSSFYAYIYLGGVLCTFIVTLIRAAYIIYIMLCGSTYFHNQMLKGILYTSLRFFEKNPSGRILNRASKDQQVVDESLPLALIDTMQYLLQTLGSIIIIGMANPWVLLILIPLAPAVLWLRRFYMRSSRQLKRLESVTRSPIYTLFATSLDGLTSIRAFQVQNDFLEKFIERIDANSRASFILAATSHWFGLRLDFMVSLLTLATCILSVALRHQITPSIAALSISYCITLTGLFQWAIRQSAEAENFMTSAERIHEYGQLISESQENTTDNNVLIQPDSDWPSRGIIEFKDYTFRYRPELDPVLKNLNLRIESKEKIGIIGRTGAGKSSLLQALFRLVSQSAVNGTILIDGIDIGRLSLDHLRSHISVIPQVPILFCGTLRYNIDPFKQFTNEECLTALEAVQLKSLVRNHPDGFHMLVAESGTNLSAGERQLICVARAILKRSHILLIDEATANVDYATDKMIQEVIADKFRDRTILTIAHRLNTIVNSDRILMLQQGEVAYFDVPSNLNLM</sequence>
<keyword evidence="4" id="KW-0926">Vacuole</keyword>
<dbReference type="GO" id="GO:0140359">
    <property type="term" value="F:ABC-type transporter activity"/>
    <property type="evidence" value="ECO:0007669"/>
    <property type="project" value="InterPro"/>
</dbReference>
<evidence type="ECO:0000256" key="10">
    <source>
        <dbReference type="SAM" id="Phobius"/>
    </source>
</evidence>
<dbReference type="CDD" id="cd18580">
    <property type="entry name" value="ABC_6TM_ABCC_D2"/>
    <property type="match status" value="1"/>
</dbReference>
<evidence type="ECO:0000256" key="4">
    <source>
        <dbReference type="ARBA" id="ARBA00022554"/>
    </source>
</evidence>
<evidence type="ECO:0000256" key="2">
    <source>
        <dbReference type="ARBA" id="ARBA00009726"/>
    </source>
</evidence>
<reference evidence="13" key="1">
    <citation type="submission" date="2021-02" db="EMBL/GenBank/DDBJ databases">
        <authorList>
            <person name="Nowell W R."/>
        </authorList>
    </citation>
    <scope>NUCLEOTIDE SEQUENCE</scope>
</reference>
<feature type="transmembrane region" description="Helical" evidence="10">
    <location>
        <begin position="1515"/>
        <end position="1533"/>
    </location>
</feature>
<feature type="domain" description="ABC transporter" evidence="11">
    <location>
        <begin position="412"/>
        <end position="636"/>
    </location>
</feature>
<dbReference type="Pfam" id="PF00005">
    <property type="entry name" value="ABC_tran"/>
    <property type="match status" value="3"/>
</dbReference>
<evidence type="ECO:0000259" key="12">
    <source>
        <dbReference type="PROSITE" id="PS50929"/>
    </source>
</evidence>
<protein>
    <submittedName>
        <fullName evidence="13">Uncharacterized protein</fullName>
    </submittedName>
</protein>
<gene>
    <name evidence="13" type="ORF">IZO911_LOCUS19829</name>
</gene>
<dbReference type="Gene3D" id="1.20.1560.10">
    <property type="entry name" value="ABC transporter type 1, transmembrane domain"/>
    <property type="match status" value="3"/>
</dbReference>
<feature type="domain" description="ABC transporter" evidence="11">
    <location>
        <begin position="1662"/>
        <end position="1887"/>
    </location>
</feature>
<dbReference type="FunFam" id="1.20.1560.10:FF:000010">
    <property type="entry name" value="Multidrug resistance-associated ABC transporter"/>
    <property type="match status" value="1"/>
</dbReference>
<proteinExistence type="inferred from homology"/>
<evidence type="ECO:0000313" key="14">
    <source>
        <dbReference type="Proteomes" id="UP000663860"/>
    </source>
</evidence>
<feature type="transmembrane region" description="Helical" evidence="10">
    <location>
        <begin position="239"/>
        <end position="255"/>
    </location>
</feature>
<feature type="transmembrane region" description="Helical" evidence="10">
    <location>
        <begin position="1570"/>
        <end position="1587"/>
    </location>
</feature>
<dbReference type="FunFam" id="1.20.1560.10:FF:000020">
    <property type="entry name" value="ABC metal ion transporter"/>
    <property type="match status" value="2"/>
</dbReference>
<keyword evidence="9 10" id="KW-0472">Membrane</keyword>
<dbReference type="PROSITE" id="PS50893">
    <property type="entry name" value="ABC_TRANSPORTER_2"/>
    <property type="match status" value="3"/>
</dbReference>
<keyword evidence="6" id="KW-0547">Nucleotide-binding</keyword>
<dbReference type="GO" id="GO:0005774">
    <property type="term" value="C:vacuolar membrane"/>
    <property type="evidence" value="ECO:0007669"/>
    <property type="project" value="UniProtKB-SubCell"/>
</dbReference>